<dbReference type="SFLD" id="SFLDG01129">
    <property type="entry name" value="C1.5:_HAD__Beta-PGM__Phosphata"/>
    <property type="match status" value="1"/>
</dbReference>
<dbReference type="SFLD" id="SFLDS00003">
    <property type="entry name" value="Haloacid_Dehalogenase"/>
    <property type="match status" value="1"/>
</dbReference>
<evidence type="ECO:0000256" key="1">
    <source>
        <dbReference type="ARBA" id="ARBA00022605"/>
    </source>
</evidence>
<name>A0ABR0RCJ0_9EURO</name>
<protein>
    <submittedName>
        <fullName evidence="4">Enolase-phosphatase E1</fullName>
        <ecNumber evidence="4">3.1.3.77</ecNumber>
    </submittedName>
</protein>
<dbReference type="SUPFAM" id="SSF56784">
    <property type="entry name" value="HAD-like"/>
    <property type="match status" value="1"/>
</dbReference>
<dbReference type="NCBIfam" id="TIGR01509">
    <property type="entry name" value="HAD-SF-IA-v3"/>
    <property type="match status" value="1"/>
</dbReference>
<keyword evidence="5" id="KW-1185">Reference proteome</keyword>
<dbReference type="SFLD" id="SFLDG01133">
    <property type="entry name" value="C1.5.4:_Enolase-phosphatase_Li"/>
    <property type="match status" value="1"/>
</dbReference>
<keyword evidence="2 4" id="KW-0378">Hydrolase</keyword>
<proteinExistence type="predicted"/>
<evidence type="ECO:0000313" key="5">
    <source>
        <dbReference type="Proteomes" id="UP001334248"/>
    </source>
</evidence>
<dbReference type="InterPro" id="IPR023214">
    <property type="entry name" value="HAD_sf"/>
</dbReference>
<dbReference type="Pfam" id="PF00702">
    <property type="entry name" value="Hydrolase"/>
    <property type="match status" value="1"/>
</dbReference>
<evidence type="ECO:0000256" key="2">
    <source>
        <dbReference type="ARBA" id="ARBA00022801"/>
    </source>
</evidence>
<comment type="caution">
    <text evidence="4">The sequence shown here is derived from an EMBL/GenBank/DDBJ whole genome shotgun (WGS) entry which is preliminary data.</text>
</comment>
<dbReference type="GeneID" id="90002770"/>
<keyword evidence="3" id="KW-0486">Methionine biosynthesis</keyword>
<dbReference type="NCBIfam" id="TIGR01691">
    <property type="entry name" value="enolase-ppase"/>
    <property type="match status" value="1"/>
</dbReference>
<dbReference type="RefSeq" id="XP_064726441.1">
    <property type="nucleotide sequence ID" value="XM_064877716.1"/>
</dbReference>
<reference evidence="4 5" key="1">
    <citation type="journal article" date="2023" name="Res Sq">
        <title>Genomic and morphological characterization of Knufia obscura isolated from the Mars 2020 spacecraft assembly facility.</title>
        <authorList>
            <person name="Chander A.M."/>
            <person name="Teixeira M.M."/>
            <person name="Singh N.K."/>
            <person name="Williams M.P."/>
            <person name="Parker C.W."/>
            <person name="Leo P."/>
            <person name="Stajich J.E."/>
            <person name="Torok T."/>
            <person name="Tighe S."/>
            <person name="Mason C.E."/>
            <person name="Venkateswaran K."/>
        </authorList>
    </citation>
    <scope>NUCLEOTIDE SEQUENCE [LARGE SCALE GENOMIC DNA]</scope>
    <source>
        <strain evidence="4 5">CCFEE 5817</strain>
    </source>
</reference>
<dbReference type="Gene3D" id="1.10.720.60">
    <property type="match status" value="1"/>
</dbReference>
<evidence type="ECO:0000313" key="4">
    <source>
        <dbReference type="EMBL" id="KAK5938351.1"/>
    </source>
</evidence>
<dbReference type="InterPro" id="IPR023943">
    <property type="entry name" value="Enolase-ppase_E1"/>
</dbReference>
<sequence>MAQMLEWIDTVLLDIEGTICPIDFVKETLFPYAINALPEVLKTQWNDPEFAQYRDAFPEDARSSPEALEGHVRDLTKRDVKVAYLKNLQGYLWQSGFESGAYSAPLFEDVLSEMQRWHNKGIKSSIYSSGSIFAQKLLFGHIKDDASQDPKATVDRRDLIQEWFDTTNAGPKTEKASYEKIAHMLGKEPGKVLFLSDNVKEIRAALQAGMKAIVVDRPGNVELSMRDWEKYEMVTSFEQIKL</sequence>
<dbReference type="InterPro" id="IPR006439">
    <property type="entry name" value="HAD-SF_hydro_IA"/>
</dbReference>
<dbReference type="CDD" id="cd01629">
    <property type="entry name" value="HAD_EP"/>
    <property type="match status" value="1"/>
</dbReference>
<dbReference type="Proteomes" id="UP001334248">
    <property type="component" value="Unassembled WGS sequence"/>
</dbReference>
<dbReference type="EC" id="3.1.3.77" evidence="4"/>
<dbReference type="EMBL" id="JAVHJV010000013">
    <property type="protein sequence ID" value="KAK5938351.1"/>
    <property type="molecule type" value="Genomic_DNA"/>
</dbReference>
<dbReference type="PANTHER" id="PTHR20371:SF1">
    <property type="entry name" value="ENOLASE-PHOSPHATASE E1"/>
    <property type="match status" value="1"/>
</dbReference>
<keyword evidence="1" id="KW-0028">Amino-acid biosynthesis</keyword>
<gene>
    <name evidence="4" type="primary">UTR4</name>
    <name evidence="4" type="ORF">PMZ80_009321</name>
</gene>
<dbReference type="PANTHER" id="PTHR20371">
    <property type="entry name" value="ENOLASE-PHOSPHATASE E1"/>
    <property type="match status" value="1"/>
</dbReference>
<dbReference type="InterPro" id="IPR036412">
    <property type="entry name" value="HAD-like_sf"/>
</dbReference>
<accession>A0ABR0RCJ0</accession>
<evidence type="ECO:0000256" key="3">
    <source>
        <dbReference type="ARBA" id="ARBA00023167"/>
    </source>
</evidence>
<dbReference type="Gene3D" id="3.40.50.1000">
    <property type="entry name" value="HAD superfamily/HAD-like"/>
    <property type="match status" value="1"/>
</dbReference>
<organism evidence="4 5">
    <name type="scientific">Knufia obscura</name>
    <dbReference type="NCBI Taxonomy" id="1635080"/>
    <lineage>
        <taxon>Eukaryota</taxon>
        <taxon>Fungi</taxon>
        <taxon>Dikarya</taxon>
        <taxon>Ascomycota</taxon>
        <taxon>Pezizomycotina</taxon>
        <taxon>Eurotiomycetes</taxon>
        <taxon>Chaetothyriomycetidae</taxon>
        <taxon>Chaetothyriales</taxon>
        <taxon>Trichomeriaceae</taxon>
        <taxon>Knufia</taxon>
    </lineage>
</organism>
<dbReference type="GO" id="GO:0043874">
    <property type="term" value="F:acireductone synthase activity"/>
    <property type="evidence" value="ECO:0007669"/>
    <property type="project" value="UniProtKB-EC"/>
</dbReference>